<gene>
    <name evidence="2" type="ORF">BAE44_0025536</name>
</gene>
<feature type="compositionally biased region" description="Basic and acidic residues" evidence="1">
    <location>
        <begin position="26"/>
        <end position="37"/>
    </location>
</feature>
<organism evidence="2 3">
    <name type="scientific">Dichanthelium oligosanthes</name>
    <dbReference type="NCBI Taxonomy" id="888268"/>
    <lineage>
        <taxon>Eukaryota</taxon>
        <taxon>Viridiplantae</taxon>
        <taxon>Streptophyta</taxon>
        <taxon>Embryophyta</taxon>
        <taxon>Tracheophyta</taxon>
        <taxon>Spermatophyta</taxon>
        <taxon>Magnoliopsida</taxon>
        <taxon>Liliopsida</taxon>
        <taxon>Poales</taxon>
        <taxon>Poaceae</taxon>
        <taxon>PACMAD clade</taxon>
        <taxon>Panicoideae</taxon>
        <taxon>Panicodae</taxon>
        <taxon>Paniceae</taxon>
        <taxon>Dichantheliinae</taxon>
        <taxon>Dichanthelium</taxon>
    </lineage>
</organism>
<dbReference type="AlphaFoldDB" id="A0A1E5UKP5"/>
<keyword evidence="3" id="KW-1185">Reference proteome</keyword>
<evidence type="ECO:0000256" key="1">
    <source>
        <dbReference type="SAM" id="MobiDB-lite"/>
    </source>
</evidence>
<comment type="caution">
    <text evidence="2">The sequence shown here is derived from an EMBL/GenBank/DDBJ whole genome shotgun (WGS) entry which is preliminary data.</text>
</comment>
<proteinExistence type="predicted"/>
<reference evidence="2 3" key="1">
    <citation type="submission" date="2016-09" db="EMBL/GenBank/DDBJ databases">
        <title>The draft genome of Dichanthelium oligosanthes: A C3 panicoid grass species.</title>
        <authorList>
            <person name="Studer A.J."/>
            <person name="Schnable J.C."/>
            <person name="Brutnell T.P."/>
        </authorList>
    </citation>
    <scope>NUCLEOTIDE SEQUENCE [LARGE SCALE GENOMIC DNA]</scope>
    <source>
        <strain evidence="3">cv. Kellogg 1175</strain>
        <tissue evidence="2">Leaf</tissue>
    </source>
</reference>
<protein>
    <submittedName>
        <fullName evidence="2">Uncharacterized protein</fullName>
    </submittedName>
</protein>
<feature type="region of interest" description="Disordered" evidence="1">
    <location>
        <begin position="1"/>
        <end position="37"/>
    </location>
</feature>
<evidence type="ECO:0000313" key="3">
    <source>
        <dbReference type="Proteomes" id="UP000095767"/>
    </source>
</evidence>
<accession>A0A1E5UKP5</accession>
<name>A0A1E5UKP5_9POAL</name>
<dbReference type="EMBL" id="LWDX02073373">
    <property type="protein sequence ID" value="OEL13444.1"/>
    <property type="molecule type" value="Genomic_DNA"/>
</dbReference>
<evidence type="ECO:0000313" key="2">
    <source>
        <dbReference type="EMBL" id="OEL13444.1"/>
    </source>
</evidence>
<dbReference type="Proteomes" id="UP000095767">
    <property type="component" value="Unassembled WGS sequence"/>
</dbReference>
<sequence length="159" mass="17955">MEVDDEVERKGRKRVRGRGAVALSSQKEDPTTPAAQERRARLVAEAIEAWEKRAAEAKGKPELDYYALQASQFPDDWNRRWSGYFGSFDHTNEPPHSSYSIHQDFASVHALSSAVVSPLTKFTFASTTVFPSKVYTIATRIDLDRYIVCIGLLHLLLIQ</sequence>